<keyword evidence="2" id="KW-1185">Reference proteome</keyword>
<evidence type="ECO:0000313" key="1">
    <source>
        <dbReference type="EMBL" id="BCO38097.1"/>
    </source>
</evidence>
<dbReference type="OrthoDB" id="4746727at2"/>
<protein>
    <submittedName>
        <fullName evidence="1">Uncharacterized protein</fullName>
    </submittedName>
</protein>
<dbReference type="EMBL" id="AP024237">
    <property type="protein sequence ID" value="BCO38097.1"/>
    <property type="molecule type" value="Genomic_DNA"/>
</dbReference>
<sequence>MASFVVHLASGESMTVDGEFAIGGNGVLTVVRNQPLRPAVTMHFAPTAWISVEAASQPPLAAAVDAAESVG</sequence>
<evidence type="ECO:0000313" key="2">
    <source>
        <dbReference type="Proteomes" id="UP000595446"/>
    </source>
</evidence>
<accession>A0A2G8BBX0</accession>
<dbReference type="Proteomes" id="UP000595446">
    <property type="component" value="Chromosome"/>
</dbReference>
<reference evidence="1 2" key="1">
    <citation type="submission" date="2020-12" db="EMBL/GenBank/DDBJ databases">
        <title>Complete genome sequence of Mycobacterium heckeshornense JCM 15655T, closely related to a pathogenic non-tuberculous mycobacterial species Mycobacterium xenopi.</title>
        <authorList>
            <person name="Yoshida M."/>
            <person name="Fukano H."/>
            <person name="Asakura T."/>
            <person name="Suzuki M."/>
            <person name="Hoshino Y."/>
        </authorList>
    </citation>
    <scope>NUCLEOTIDE SEQUENCE [LARGE SCALE GENOMIC DNA]</scope>
    <source>
        <strain evidence="1 2">JCM 15655</strain>
    </source>
</reference>
<dbReference type="AlphaFoldDB" id="A0A2G8BBX0"/>
<dbReference type="RefSeq" id="WP_048893585.1">
    <property type="nucleotide sequence ID" value="NZ_AP024237.1"/>
</dbReference>
<name>A0A2G8BBX0_9MYCO</name>
<proteinExistence type="predicted"/>
<gene>
    <name evidence="1" type="ORF">MHEC_45300</name>
</gene>
<organism evidence="1 2">
    <name type="scientific">Mycobacterium heckeshornense</name>
    <dbReference type="NCBI Taxonomy" id="110505"/>
    <lineage>
        <taxon>Bacteria</taxon>
        <taxon>Bacillati</taxon>
        <taxon>Actinomycetota</taxon>
        <taxon>Actinomycetes</taxon>
        <taxon>Mycobacteriales</taxon>
        <taxon>Mycobacteriaceae</taxon>
        <taxon>Mycobacterium</taxon>
    </lineage>
</organism>